<dbReference type="AlphaFoldDB" id="L5LTU2"/>
<reference evidence="2" key="1">
    <citation type="journal article" date="2013" name="Science">
        <title>Comparative analysis of bat genomes provides insight into the evolution of flight and immunity.</title>
        <authorList>
            <person name="Zhang G."/>
            <person name="Cowled C."/>
            <person name="Shi Z."/>
            <person name="Huang Z."/>
            <person name="Bishop-Lilly K.A."/>
            <person name="Fang X."/>
            <person name="Wynne J.W."/>
            <person name="Xiong Z."/>
            <person name="Baker M.L."/>
            <person name="Zhao W."/>
            <person name="Tachedjian M."/>
            <person name="Zhu Y."/>
            <person name="Zhou P."/>
            <person name="Jiang X."/>
            <person name="Ng J."/>
            <person name="Yang L."/>
            <person name="Wu L."/>
            <person name="Xiao J."/>
            <person name="Feng Y."/>
            <person name="Chen Y."/>
            <person name="Sun X."/>
            <person name="Zhang Y."/>
            <person name="Marsh G.A."/>
            <person name="Crameri G."/>
            <person name="Broder C.C."/>
            <person name="Frey K.G."/>
            <person name="Wang L.F."/>
            <person name="Wang J."/>
        </authorList>
    </citation>
    <scope>NUCLEOTIDE SEQUENCE [LARGE SCALE GENOMIC DNA]</scope>
</reference>
<protein>
    <submittedName>
        <fullName evidence="1">Dedicator of cytokinesis protein 2</fullName>
    </submittedName>
</protein>
<proteinExistence type="predicted"/>
<name>L5LTU2_MYODS</name>
<evidence type="ECO:0000313" key="1">
    <source>
        <dbReference type="EMBL" id="ELK28893.1"/>
    </source>
</evidence>
<keyword evidence="2" id="KW-1185">Reference proteome</keyword>
<accession>L5LTU2</accession>
<organism evidence="1 2">
    <name type="scientific">Myotis davidii</name>
    <name type="common">David's myotis</name>
    <dbReference type="NCBI Taxonomy" id="225400"/>
    <lineage>
        <taxon>Eukaryota</taxon>
        <taxon>Metazoa</taxon>
        <taxon>Chordata</taxon>
        <taxon>Craniata</taxon>
        <taxon>Vertebrata</taxon>
        <taxon>Euteleostomi</taxon>
        <taxon>Mammalia</taxon>
        <taxon>Eutheria</taxon>
        <taxon>Laurasiatheria</taxon>
        <taxon>Chiroptera</taxon>
        <taxon>Yangochiroptera</taxon>
        <taxon>Vespertilionidae</taxon>
        <taxon>Myotis</taxon>
    </lineage>
</organism>
<dbReference type="Gene3D" id="2.30.30.40">
    <property type="entry name" value="SH3 Domains"/>
    <property type="match status" value="1"/>
</dbReference>
<gene>
    <name evidence="1" type="ORF">MDA_GLEAN10021375</name>
</gene>
<dbReference type="Proteomes" id="UP000010556">
    <property type="component" value="Unassembled WGS sequence"/>
</dbReference>
<dbReference type="InterPro" id="IPR036028">
    <property type="entry name" value="SH3-like_dom_sf"/>
</dbReference>
<dbReference type="SUPFAM" id="SSF50044">
    <property type="entry name" value="SH3-domain"/>
    <property type="match status" value="1"/>
</dbReference>
<sequence length="104" mass="11738">MAPWRKTDKERQGVAIYNFQGSRAPQLSLQIGDMVRIQETCGGFGCACAYYWYRPSQVLEYSWVKLTADQIRQLTSEGQRSVIQRGGDVSAVDAFLSPSTGRWL</sequence>
<dbReference type="EMBL" id="KB108645">
    <property type="protein sequence ID" value="ELK28893.1"/>
    <property type="molecule type" value="Genomic_DNA"/>
</dbReference>
<evidence type="ECO:0000313" key="2">
    <source>
        <dbReference type="Proteomes" id="UP000010556"/>
    </source>
</evidence>